<name>A0A8H4RQF1_9HELO</name>
<proteinExistence type="predicted"/>
<evidence type="ECO:0000256" key="2">
    <source>
        <dbReference type="SAM" id="Phobius"/>
    </source>
</evidence>
<dbReference type="PANTHER" id="PTHR35041:SF6">
    <property type="entry name" value="FORMYLMETHIONINE DEFORMYLASE-LIKE PROTEIN-RELATED"/>
    <property type="match status" value="1"/>
</dbReference>
<feature type="compositionally biased region" description="Basic and acidic residues" evidence="1">
    <location>
        <begin position="1"/>
        <end position="11"/>
    </location>
</feature>
<accession>A0A8H4RQF1</accession>
<evidence type="ECO:0000256" key="1">
    <source>
        <dbReference type="SAM" id="MobiDB-lite"/>
    </source>
</evidence>
<reference evidence="3 4" key="1">
    <citation type="submission" date="2020-03" db="EMBL/GenBank/DDBJ databases">
        <title>Draft Genome Sequence of Cudoniella acicularis.</title>
        <authorList>
            <person name="Buettner E."/>
            <person name="Kellner H."/>
        </authorList>
    </citation>
    <scope>NUCLEOTIDE SEQUENCE [LARGE SCALE GENOMIC DNA]</scope>
    <source>
        <strain evidence="3 4">DSM 108380</strain>
    </source>
</reference>
<evidence type="ECO:0000313" key="4">
    <source>
        <dbReference type="Proteomes" id="UP000566819"/>
    </source>
</evidence>
<keyword evidence="2" id="KW-0472">Membrane</keyword>
<organism evidence="3 4">
    <name type="scientific">Cudoniella acicularis</name>
    <dbReference type="NCBI Taxonomy" id="354080"/>
    <lineage>
        <taxon>Eukaryota</taxon>
        <taxon>Fungi</taxon>
        <taxon>Dikarya</taxon>
        <taxon>Ascomycota</taxon>
        <taxon>Pezizomycotina</taxon>
        <taxon>Leotiomycetes</taxon>
        <taxon>Helotiales</taxon>
        <taxon>Tricladiaceae</taxon>
        <taxon>Cudoniella</taxon>
    </lineage>
</organism>
<comment type="caution">
    <text evidence="3">The sequence shown here is derived from an EMBL/GenBank/DDBJ whole genome shotgun (WGS) entry which is preliminary data.</text>
</comment>
<evidence type="ECO:0000313" key="3">
    <source>
        <dbReference type="EMBL" id="KAF4634175.1"/>
    </source>
</evidence>
<feature type="transmembrane region" description="Helical" evidence="2">
    <location>
        <begin position="174"/>
        <end position="193"/>
    </location>
</feature>
<dbReference type="OrthoDB" id="5340195at2759"/>
<feature type="transmembrane region" description="Helical" evidence="2">
    <location>
        <begin position="536"/>
        <end position="558"/>
    </location>
</feature>
<dbReference type="EMBL" id="JAAMPI010000203">
    <property type="protein sequence ID" value="KAF4634175.1"/>
    <property type="molecule type" value="Genomic_DNA"/>
</dbReference>
<sequence>MEQPSPDKHWGSDTSGAVATPIQHGEPSEIMSFEKGHAYSNVSSDPLTNGQTEPWLNLQSHRASGKHRIHWRSPAIAICLFLVGVAMAIGHHEFLYNLNNQPVNGQVWINRGSFAMAFIVKTGLAGSIGFAFEQRLWHTLEQVPKGVSVSALDSLFSAVESPLIFLSGDAWRSALIPVLMIVPLWFIPLTALVSPTALTVGTLNQITTDINCQVPFVNMSLENDVLSTGDYLSNTQAEGGYYVGPSVDAQRLVNTAAQSGEQIGWPSPCGKNCTYEMHFDAPSFQCTPSTDIDPQEAPWEVSSSERYCANPKGTTSVWFPGCGNGSNMTVQQLDSDGPGLEYSLVYAAGFNETTSRLWVGVVGDYNTSVANPNTTTVQELVDVNVFSCDIMNATYKIQVNYLDSQQFVNILQLNEFATITIPLDSDTTPFELYAVKALYNVTIGLLSGIISSSPQNGLVADTSIGLVPKLVAYTPGYGQDKYLPINDLAPFIEELSHNVSLSLLFASNLAVTTTMTTTCVTTETITVWKYKPEPLIITYSCGIAVTLVTLIVGMFSVWSTRSTKDTRFSTILRATRGKDLDRLVAEEKVTALPLSSRVEKTKLRFSNSVTGTVEGQKRGGFRIFE</sequence>
<keyword evidence="2" id="KW-1133">Transmembrane helix</keyword>
<keyword evidence="4" id="KW-1185">Reference proteome</keyword>
<feature type="transmembrane region" description="Helical" evidence="2">
    <location>
        <begin position="114"/>
        <end position="132"/>
    </location>
</feature>
<dbReference type="PANTHER" id="PTHR35041">
    <property type="entry name" value="MEDIATOR OF RNA POLYMERASE II TRANSCRIPTION SUBUNIT 1"/>
    <property type="match status" value="1"/>
</dbReference>
<dbReference type="Proteomes" id="UP000566819">
    <property type="component" value="Unassembled WGS sequence"/>
</dbReference>
<keyword evidence="2" id="KW-0812">Transmembrane</keyword>
<feature type="region of interest" description="Disordered" evidence="1">
    <location>
        <begin position="1"/>
        <end position="21"/>
    </location>
</feature>
<dbReference type="AlphaFoldDB" id="A0A8H4RQF1"/>
<gene>
    <name evidence="3" type="ORF">G7Y89_g3935</name>
</gene>
<protein>
    <submittedName>
        <fullName evidence="3">Uncharacterized protein</fullName>
    </submittedName>
</protein>
<feature type="transmembrane region" description="Helical" evidence="2">
    <location>
        <begin position="75"/>
        <end position="94"/>
    </location>
</feature>